<name>A0AAV1RRX3_9ROSI</name>
<feature type="domain" description="Aminotransferase-like plant mobile" evidence="1">
    <location>
        <begin position="96"/>
        <end position="243"/>
    </location>
</feature>
<dbReference type="InterPro" id="IPR019557">
    <property type="entry name" value="AminoTfrase-like_pln_mobile"/>
</dbReference>
<evidence type="ECO:0000313" key="2">
    <source>
        <dbReference type="EMBL" id="CAK7338438.1"/>
    </source>
</evidence>
<organism evidence="2 3">
    <name type="scientific">Dovyalis caffra</name>
    <dbReference type="NCBI Taxonomy" id="77055"/>
    <lineage>
        <taxon>Eukaryota</taxon>
        <taxon>Viridiplantae</taxon>
        <taxon>Streptophyta</taxon>
        <taxon>Embryophyta</taxon>
        <taxon>Tracheophyta</taxon>
        <taxon>Spermatophyta</taxon>
        <taxon>Magnoliopsida</taxon>
        <taxon>eudicotyledons</taxon>
        <taxon>Gunneridae</taxon>
        <taxon>Pentapetalae</taxon>
        <taxon>rosids</taxon>
        <taxon>fabids</taxon>
        <taxon>Malpighiales</taxon>
        <taxon>Salicaceae</taxon>
        <taxon>Flacourtieae</taxon>
        <taxon>Dovyalis</taxon>
    </lineage>
</organism>
<dbReference type="EMBL" id="CAWUPB010001116">
    <property type="protein sequence ID" value="CAK7338438.1"/>
    <property type="molecule type" value="Genomic_DNA"/>
</dbReference>
<reference evidence="2 3" key="1">
    <citation type="submission" date="2024-01" db="EMBL/GenBank/DDBJ databases">
        <authorList>
            <person name="Waweru B."/>
        </authorList>
    </citation>
    <scope>NUCLEOTIDE SEQUENCE [LARGE SCALE GENOMIC DNA]</scope>
</reference>
<protein>
    <recommendedName>
        <fullName evidence="1">Aminotransferase-like plant mobile domain-containing protein</fullName>
    </recommendedName>
</protein>
<dbReference type="InterPro" id="IPR044824">
    <property type="entry name" value="MAIN-like"/>
</dbReference>
<proteinExistence type="predicted"/>
<keyword evidence="3" id="KW-1185">Reference proteome</keyword>
<sequence length="375" mass="43321">MEKTKETIVEEREERMVSLTGNEKPKLRTAHFLKPSVTSSIGENTPKHPSHPNYFLPSTFEPKNIAFHGWRSPQKKWKEWVDKMVALHESTWKKAGIYEAVLSSVYQIRRNNDLLLGLAEKWCSETNTFIFPWGEATITLEDMLVAGYSVLGSPVFSPLETEELKGVERKLMEIRKELGRSKAKKTDHTSWIKFVMENNSRVEHEAFLTLWLSRFVFPSHPLNGISKHLFPVAVCLARGPRLARWHNMNSLTLLNVRLALDSEGSFRWRPYTTAMGSLSYKIYGDKEKWVRVDVELNEELKCFARCLNACELVGIGCIELYRPHRVAMRFGIDQDPPSLVERSSKTQELAWKSFDKQIKNTVLYIPSRHLKPDVT</sequence>
<accession>A0AAV1RRX3</accession>
<evidence type="ECO:0000313" key="3">
    <source>
        <dbReference type="Proteomes" id="UP001314170"/>
    </source>
</evidence>
<dbReference type="Proteomes" id="UP001314170">
    <property type="component" value="Unassembled WGS sequence"/>
</dbReference>
<comment type="caution">
    <text evidence="2">The sequence shown here is derived from an EMBL/GenBank/DDBJ whole genome shotgun (WGS) entry which is preliminary data.</text>
</comment>
<dbReference type="PANTHER" id="PTHR46033">
    <property type="entry name" value="PROTEIN MAIN-LIKE 2"/>
    <property type="match status" value="1"/>
</dbReference>
<gene>
    <name evidence="2" type="ORF">DCAF_LOCUS13485</name>
</gene>
<evidence type="ECO:0000259" key="1">
    <source>
        <dbReference type="Pfam" id="PF10536"/>
    </source>
</evidence>
<dbReference type="Pfam" id="PF10536">
    <property type="entry name" value="PMD"/>
    <property type="match status" value="1"/>
</dbReference>
<dbReference type="GO" id="GO:0010073">
    <property type="term" value="P:meristem maintenance"/>
    <property type="evidence" value="ECO:0007669"/>
    <property type="project" value="InterPro"/>
</dbReference>
<dbReference type="AlphaFoldDB" id="A0AAV1RRX3"/>
<dbReference type="PANTHER" id="PTHR46033:SF67">
    <property type="entry name" value="AMINOTRANSFERASE-LIKE, PLANT MOBILE DOMAIN FAMILY PROTEIN"/>
    <property type="match status" value="1"/>
</dbReference>